<proteinExistence type="predicted"/>
<dbReference type="Pfam" id="PF04883">
    <property type="entry name" value="HK97-gp10_like"/>
    <property type="match status" value="1"/>
</dbReference>
<dbReference type="InterPro" id="IPR010064">
    <property type="entry name" value="HK97-gp10_tail"/>
</dbReference>
<dbReference type="EMBL" id="JABZMK010000010">
    <property type="protein sequence ID" value="MBF1129076.1"/>
    <property type="molecule type" value="Genomic_DNA"/>
</dbReference>
<gene>
    <name evidence="1" type="ORF">HXL70_03410</name>
</gene>
<sequence>MTIDDFCKKLNDFERQYPADASDSLEEGAKKMVKAIKRDTPIGKSNHKRKLNKSWKMRMINAWGKEPKAEIRNIAPHYHLVERGVKNPKDSHGNPKPEWQNALNKHKGFFEKSVQKNWAGVKRTMETTFFEKVRGHIG</sequence>
<protein>
    <submittedName>
        <fullName evidence="1">HK97 gp10 family phage protein</fullName>
    </submittedName>
</protein>
<reference evidence="1" key="1">
    <citation type="submission" date="2020-04" db="EMBL/GenBank/DDBJ databases">
        <title>Deep metagenomics examines the oral microbiome during advanced dental caries in children, revealing novel taxa and co-occurrences with host molecules.</title>
        <authorList>
            <person name="Baker J.L."/>
            <person name="Morton J.T."/>
            <person name="Dinis M."/>
            <person name="Alvarez R."/>
            <person name="Tran N.C."/>
            <person name="Knight R."/>
            <person name="Edlund A."/>
        </authorList>
    </citation>
    <scope>NUCLEOTIDE SEQUENCE</scope>
    <source>
        <strain evidence="1">JCVI_32_bin.14</strain>
    </source>
</reference>
<accession>A0A930FP29</accession>
<dbReference type="RefSeq" id="WP_276639109.1">
    <property type="nucleotide sequence ID" value="NZ_CAJPSS010000025.1"/>
</dbReference>
<dbReference type="AlphaFoldDB" id="A0A930FP29"/>
<organism evidence="1 2">
    <name type="scientific">Dialister invisus</name>
    <dbReference type="NCBI Taxonomy" id="218538"/>
    <lineage>
        <taxon>Bacteria</taxon>
        <taxon>Bacillati</taxon>
        <taxon>Bacillota</taxon>
        <taxon>Negativicutes</taxon>
        <taxon>Veillonellales</taxon>
        <taxon>Veillonellaceae</taxon>
        <taxon>Dialister</taxon>
    </lineage>
</organism>
<evidence type="ECO:0000313" key="1">
    <source>
        <dbReference type="EMBL" id="MBF1129076.1"/>
    </source>
</evidence>
<comment type="caution">
    <text evidence="1">The sequence shown here is derived from an EMBL/GenBank/DDBJ whole genome shotgun (WGS) entry which is preliminary data.</text>
</comment>
<evidence type="ECO:0000313" key="2">
    <source>
        <dbReference type="Proteomes" id="UP000757890"/>
    </source>
</evidence>
<dbReference type="Proteomes" id="UP000757890">
    <property type="component" value="Unassembled WGS sequence"/>
</dbReference>
<name>A0A930FP29_9FIRM</name>